<dbReference type="InterPro" id="IPR000551">
    <property type="entry name" value="MerR-type_HTH_dom"/>
</dbReference>
<dbReference type="SUPFAM" id="SSF47413">
    <property type="entry name" value="lambda repressor-like DNA-binding domains"/>
    <property type="match status" value="1"/>
</dbReference>
<dbReference type="GO" id="GO:0003677">
    <property type="term" value="F:DNA binding"/>
    <property type="evidence" value="ECO:0007669"/>
    <property type="project" value="UniProtKB-KW"/>
</dbReference>
<evidence type="ECO:0000313" key="5">
    <source>
        <dbReference type="Proteomes" id="UP000187485"/>
    </source>
</evidence>
<dbReference type="PROSITE" id="PS50937">
    <property type="entry name" value="HTH_MERR_2"/>
    <property type="match status" value="1"/>
</dbReference>
<evidence type="ECO:0000313" key="4">
    <source>
        <dbReference type="EMBL" id="GAV21912.1"/>
    </source>
</evidence>
<dbReference type="GO" id="GO:0005829">
    <property type="term" value="C:cytosol"/>
    <property type="evidence" value="ECO:0007669"/>
    <property type="project" value="TreeGrafter"/>
</dbReference>
<feature type="domain" description="HTH merR-type" evidence="2">
    <location>
        <begin position="7"/>
        <end position="76"/>
    </location>
</feature>
<keyword evidence="5" id="KW-1185">Reference proteome</keyword>
<dbReference type="PROSITE" id="PS50943">
    <property type="entry name" value="HTH_CROC1"/>
    <property type="match status" value="1"/>
</dbReference>
<dbReference type="Proteomes" id="UP000187485">
    <property type="component" value="Unassembled WGS sequence"/>
</dbReference>
<dbReference type="CDD" id="cd02209">
    <property type="entry name" value="cupin_XRE_C"/>
    <property type="match status" value="1"/>
</dbReference>
<dbReference type="InterPro" id="IPR013096">
    <property type="entry name" value="Cupin_2"/>
</dbReference>
<dbReference type="CDD" id="cd00093">
    <property type="entry name" value="HTH_XRE"/>
    <property type="match status" value="1"/>
</dbReference>
<dbReference type="PANTHER" id="PTHR46797:SF1">
    <property type="entry name" value="METHYLPHOSPHONATE SYNTHASE"/>
    <property type="match status" value="1"/>
</dbReference>
<dbReference type="Gene3D" id="1.10.1660.10">
    <property type="match status" value="1"/>
</dbReference>
<dbReference type="STRING" id="870242.cpu_04220"/>
<dbReference type="SUPFAM" id="SSF46955">
    <property type="entry name" value="Putative DNA-binding domain"/>
    <property type="match status" value="1"/>
</dbReference>
<name>A0A1L8CSM2_9THEO</name>
<dbReference type="OrthoDB" id="114637at2"/>
<comment type="caution">
    <text evidence="4">The sequence shown here is derived from an EMBL/GenBank/DDBJ whole genome shotgun (WGS) entry which is preliminary data.</text>
</comment>
<dbReference type="Gene3D" id="2.60.120.10">
    <property type="entry name" value="Jelly Rolls"/>
    <property type="match status" value="1"/>
</dbReference>
<keyword evidence="1" id="KW-0238">DNA-binding</keyword>
<dbReference type="InterPro" id="IPR010982">
    <property type="entry name" value="Lambda_DNA-bd_dom_sf"/>
</dbReference>
<evidence type="ECO:0000256" key="1">
    <source>
        <dbReference type="ARBA" id="ARBA00023125"/>
    </source>
</evidence>
<dbReference type="Pfam" id="PF01381">
    <property type="entry name" value="HTH_3"/>
    <property type="match status" value="1"/>
</dbReference>
<dbReference type="SUPFAM" id="SSF51182">
    <property type="entry name" value="RmlC-like cupins"/>
    <property type="match status" value="1"/>
</dbReference>
<dbReference type="Gene3D" id="1.10.260.40">
    <property type="entry name" value="lambda repressor-like DNA-binding domains"/>
    <property type="match status" value="1"/>
</dbReference>
<dbReference type="EMBL" id="BDJK01000006">
    <property type="protein sequence ID" value="GAV21912.1"/>
    <property type="molecule type" value="Genomic_DNA"/>
</dbReference>
<evidence type="ECO:0000259" key="2">
    <source>
        <dbReference type="PROSITE" id="PS50937"/>
    </source>
</evidence>
<dbReference type="Pfam" id="PF07883">
    <property type="entry name" value="Cupin_2"/>
    <property type="match status" value="1"/>
</dbReference>
<sequence>MSQGKTFFTIGDAAKLIGVVPATLRNWEKAGLVKPGRQNGNYRIYSLKDIERLKKIKYLMQVKGFNIVGVKEYLAAQGEELPEEPVKFEKKGPRIAVGQKLKMLRDKKGLTLEEVSAHTGVSVSYLSRIESGQVNVSIATLQKLATFYEKTLLYFFEGLDTKEQKLVRAGYGQVLETDEEGIKVELLTAMREPLMEPLLYTVAPGAGRNENISHEGEEFVYVLKGVLEIWLDETERYVVGSGDSFYFKSTQQHRWRNISDEELVVLWINTPPTF</sequence>
<dbReference type="InterPro" id="IPR011051">
    <property type="entry name" value="RmlC_Cupin_sf"/>
</dbReference>
<dbReference type="Pfam" id="PF13411">
    <property type="entry name" value="MerR_1"/>
    <property type="match status" value="1"/>
</dbReference>
<proteinExistence type="predicted"/>
<evidence type="ECO:0000259" key="3">
    <source>
        <dbReference type="PROSITE" id="PS50943"/>
    </source>
</evidence>
<protein>
    <submittedName>
        <fullName evidence="4">MerR family transcriptional regulator</fullName>
    </submittedName>
</protein>
<dbReference type="InterPro" id="IPR014710">
    <property type="entry name" value="RmlC-like_jellyroll"/>
</dbReference>
<dbReference type="InterPro" id="IPR050807">
    <property type="entry name" value="TransReg_Diox_bact_type"/>
</dbReference>
<dbReference type="PANTHER" id="PTHR46797">
    <property type="entry name" value="HTH-TYPE TRANSCRIPTIONAL REGULATOR"/>
    <property type="match status" value="1"/>
</dbReference>
<accession>A0A1L8CSM2</accession>
<dbReference type="SMART" id="SM00422">
    <property type="entry name" value="HTH_MERR"/>
    <property type="match status" value="1"/>
</dbReference>
<dbReference type="InterPro" id="IPR001387">
    <property type="entry name" value="Cro/C1-type_HTH"/>
</dbReference>
<dbReference type="AlphaFoldDB" id="A0A1L8CSM2"/>
<dbReference type="SMART" id="SM00530">
    <property type="entry name" value="HTH_XRE"/>
    <property type="match status" value="1"/>
</dbReference>
<feature type="domain" description="HTH cro/C1-type" evidence="3">
    <location>
        <begin position="101"/>
        <end position="155"/>
    </location>
</feature>
<dbReference type="GO" id="GO:0003700">
    <property type="term" value="F:DNA-binding transcription factor activity"/>
    <property type="evidence" value="ECO:0007669"/>
    <property type="project" value="TreeGrafter"/>
</dbReference>
<reference evidence="5" key="1">
    <citation type="submission" date="2016-12" db="EMBL/GenBank/DDBJ databases">
        <title>Draft Genome Sequences od Carboxydothermus pertinax and islandicus, Hydrogenogenic Carboxydotrophic Bacteria.</title>
        <authorList>
            <person name="Fukuyama Y."/>
            <person name="Ohmae K."/>
            <person name="Yoneda Y."/>
            <person name="Yoshida T."/>
            <person name="Sako Y."/>
        </authorList>
    </citation>
    <scope>NUCLEOTIDE SEQUENCE [LARGE SCALE GENOMIC DNA]</scope>
    <source>
        <strain evidence="5">Ug1</strain>
    </source>
</reference>
<gene>
    <name evidence="4" type="ORF">cpu_04220</name>
</gene>
<dbReference type="InterPro" id="IPR009061">
    <property type="entry name" value="DNA-bd_dom_put_sf"/>
</dbReference>
<organism evidence="4 5">
    <name type="scientific">Carboxydothermus pertinax</name>
    <dbReference type="NCBI Taxonomy" id="870242"/>
    <lineage>
        <taxon>Bacteria</taxon>
        <taxon>Bacillati</taxon>
        <taxon>Bacillota</taxon>
        <taxon>Clostridia</taxon>
        <taxon>Thermoanaerobacterales</taxon>
        <taxon>Thermoanaerobacteraceae</taxon>
        <taxon>Carboxydothermus</taxon>
    </lineage>
</organism>
<dbReference type="RefSeq" id="WP_075858348.1">
    <property type="nucleotide sequence ID" value="NZ_BDJK01000006.1"/>
</dbReference>